<comment type="caution">
    <text evidence="3">The sequence shown here is derived from an EMBL/GenBank/DDBJ whole genome shotgun (WGS) entry which is preliminary data.</text>
</comment>
<dbReference type="InterPro" id="IPR029044">
    <property type="entry name" value="Nucleotide-diphossugar_trans"/>
</dbReference>
<sequence>MPIGLVSVILPCFNGLPDVDVQLAALAAQDYEGDFEVIVSDNGSTDGLREHLDQLGLPVDIRWIDSSDVQGTSHAKNAGIAAARGDFLAFTDQDDAVYPNWLTALTRAAETADAVGGPIEVHTLNSPKVATWRDVPAPADRFETEYLPFAHGNNFAMWRRVVDQVGNFDENLVAGGEDIDISWRIQQAGFSLAHTPDALVAYRLRDTVTATFRQGVRYGRSSYRISVKHGSRGAWNPPLVKVMALQAWGIVYLAIARNPCLPKILHPLPSGRWALLLGQFCGAFQVRLEHVQGLVSRRLPGRWSRTTPRANAAPSGSTSAHRYR</sequence>
<feature type="region of interest" description="Disordered" evidence="1">
    <location>
        <begin position="305"/>
        <end position="324"/>
    </location>
</feature>
<dbReference type="PANTHER" id="PTHR43685:SF12">
    <property type="entry name" value="GLYCOSYL TRANSFERASE FAMILY 2"/>
    <property type="match status" value="1"/>
</dbReference>
<keyword evidence="3" id="KW-0328">Glycosyltransferase</keyword>
<gene>
    <name evidence="3" type="ORF">O4220_19725</name>
</gene>
<dbReference type="PANTHER" id="PTHR43685">
    <property type="entry name" value="GLYCOSYLTRANSFERASE"/>
    <property type="match status" value="1"/>
</dbReference>
<evidence type="ECO:0000313" key="4">
    <source>
        <dbReference type="Proteomes" id="UP001081071"/>
    </source>
</evidence>
<keyword evidence="3" id="KW-0808">Transferase</keyword>
<name>A0ABT4ML18_9NOCA</name>
<reference evidence="3" key="1">
    <citation type="submission" date="2022-12" db="EMBL/GenBank/DDBJ databases">
        <authorList>
            <person name="Krivoruchko A.V."/>
            <person name="Elkin A."/>
        </authorList>
    </citation>
    <scope>NUCLEOTIDE SEQUENCE</scope>
    <source>
        <strain evidence="3">IEGM 1391</strain>
    </source>
</reference>
<dbReference type="Pfam" id="PF00535">
    <property type="entry name" value="Glycos_transf_2"/>
    <property type="match status" value="1"/>
</dbReference>
<evidence type="ECO:0000256" key="1">
    <source>
        <dbReference type="SAM" id="MobiDB-lite"/>
    </source>
</evidence>
<dbReference type="RefSeq" id="WP_269607171.1">
    <property type="nucleotide sequence ID" value="NZ_JAPWIJ010000008.1"/>
</dbReference>
<evidence type="ECO:0000313" key="3">
    <source>
        <dbReference type="EMBL" id="MCZ4520745.1"/>
    </source>
</evidence>
<feature type="domain" description="Glycosyltransferase 2-like" evidence="2">
    <location>
        <begin position="7"/>
        <end position="165"/>
    </location>
</feature>
<dbReference type="Proteomes" id="UP001081071">
    <property type="component" value="Unassembled WGS sequence"/>
</dbReference>
<dbReference type="Gene3D" id="3.90.550.10">
    <property type="entry name" value="Spore Coat Polysaccharide Biosynthesis Protein SpsA, Chain A"/>
    <property type="match status" value="1"/>
</dbReference>
<keyword evidence="4" id="KW-1185">Reference proteome</keyword>
<dbReference type="GO" id="GO:0016757">
    <property type="term" value="F:glycosyltransferase activity"/>
    <property type="evidence" value="ECO:0007669"/>
    <property type="project" value="UniProtKB-KW"/>
</dbReference>
<organism evidence="3 4">
    <name type="scientific">Rhodococcus ruber</name>
    <dbReference type="NCBI Taxonomy" id="1830"/>
    <lineage>
        <taxon>Bacteria</taxon>
        <taxon>Bacillati</taxon>
        <taxon>Actinomycetota</taxon>
        <taxon>Actinomycetes</taxon>
        <taxon>Mycobacteriales</taxon>
        <taxon>Nocardiaceae</taxon>
        <taxon>Rhodococcus</taxon>
    </lineage>
</organism>
<dbReference type="EMBL" id="JAPWIJ010000008">
    <property type="protein sequence ID" value="MCZ4520745.1"/>
    <property type="molecule type" value="Genomic_DNA"/>
</dbReference>
<dbReference type="SUPFAM" id="SSF53448">
    <property type="entry name" value="Nucleotide-diphospho-sugar transferases"/>
    <property type="match status" value="1"/>
</dbReference>
<dbReference type="InterPro" id="IPR001173">
    <property type="entry name" value="Glyco_trans_2-like"/>
</dbReference>
<protein>
    <submittedName>
        <fullName evidence="3">Glycosyltransferase</fullName>
        <ecNumber evidence="3">2.4.-.-</ecNumber>
    </submittedName>
</protein>
<accession>A0ABT4ML18</accession>
<proteinExistence type="predicted"/>
<evidence type="ECO:0000259" key="2">
    <source>
        <dbReference type="Pfam" id="PF00535"/>
    </source>
</evidence>
<dbReference type="EC" id="2.4.-.-" evidence="3"/>
<dbReference type="InterPro" id="IPR050834">
    <property type="entry name" value="Glycosyltransf_2"/>
</dbReference>